<protein>
    <submittedName>
        <fullName evidence="1">9023_t:CDS:1</fullName>
    </submittedName>
</protein>
<reference evidence="1" key="1">
    <citation type="submission" date="2022-08" db="EMBL/GenBank/DDBJ databases">
        <authorList>
            <person name="Kallberg Y."/>
            <person name="Tangrot J."/>
            <person name="Rosling A."/>
        </authorList>
    </citation>
    <scope>NUCLEOTIDE SEQUENCE</scope>
    <source>
        <strain evidence="1">Wild A</strain>
    </source>
</reference>
<dbReference type="AlphaFoldDB" id="A0A9W4WMK4"/>
<proteinExistence type="predicted"/>
<sequence>MEEVEELIEVARPSVPVRTDDVAARVRLWSKNIDEYLRKKALLGTNHANILKSGV</sequence>
<evidence type="ECO:0000313" key="1">
    <source>
        <dbReference type="EMBL" id="CAI2165115.1"/>
    </source>
</evidence>
<keyword evidence="2" id="KW-1185">Reference proteome</keyword>
<organism evidence="1 2">
    <name type="scientific">Funneliformis geosporum</name>
    <dbReference type="NCBI Taxonomy" id="1117311"/>
    <lineage>
        <taxon>Eukaryota</taxon>
        <taxon>Fungi</taxon>
        <taxon>Fungi incertae sedis</taxon>
        <taxon>Mucoromycota</taxon>
        <taxon>Glomeromycotina</taxon>
        <taxon>Glomeromycetes</taxon>
        <taxon>Glomerales</taxon>
        <taxon>Glomeraceae</taxon>
        <taxon>Funneliformis</taxon>
    </lineage>
</organism>
<comment type="caution">
    <text evidence="1">The sequence shown here is derived from an EMBL/GenBank/DDBJ whole genome shotgun (WGS) entry which is preliminary data.</text>
</comment>
<dbReference type="EMBL" id="CAMKVN010000198">
    <property type="protein sequence ID" value="CAI2165115.1"/>
    <property type="molecule type" value="Genomic_DNA"/>
</dbReference>
<name>A0A9W4WMK4_9GLOM</name>
<accession>A0A9W4WMK4</accession>
<gene>
    <name evidence="1" type="ORF">FWILDA_LOCUS1910</name>
</gene>
<evidence type="ECO:0000313" key="2">
    <source>
        <dbReference type="Proteomes" id="UP001153678"/>
    </source>
</evidence>
<dbReference type="Proteomes" id="UP001153678">
    <property type="component" value="Unassembled WGS sequence"/>
</dbReference>